<dbReference type="Proteomes" id="UP000653454">
    <property type="component" value="Unassembled WGS sequence"/>
</dbReference>
<protein>
    <submittedName>
        <fullName evidence="2">(diamondback moth) hypothetical protein</fullName>
    </submittedName>
</protein>
<sequence>MGLLSRKLQYLCNYLSNNTLRTGLVAAGQRRGAVRDAAVRSCLPARPRATRLRAAPPRPRPPPPSPCASTTTSGPTPPGPLLA</sequence>
<dbReference type="AlphaFoldDB" id="A0A8S4G861"/>
<evidence type="ECO:0000313" key="3">
    <source>
        <dbReference type="Proteomes" id="UP000653454"/>
    </source>
</evidence>
<evidence type="ECO:0000256" key="1">
    <source>
        <dbReference type="SAM" id="MobiDB-lite"/>
    </source>
</evidence>
<evidence type="ECO:0000313" key="2">
    <source>
        <dbReference type="EMBL" id="CAG9135148.1"/>
    </source>
</evidence>
<feature type="compositionally biased region" description="Pro residues" evidence="1">
    <location>
        <begin position="56"/>
        <end position="66"/>
    </location>
</feature>
<feature type="compositionally biased region" description="Low complexity" evidence="1">
    <location>
        <begin position="44"/>
        <end position="55"/>
    </location>
</feature>
<proteinExistence type="predicted"/>
<dbReference type="EMBL" id="CAJHNJ030000096">
    <property type="protein sequence ID" value="CAG9135148.1"/>
    <property type="molecule type" value="Genomic_DNA"/>
</dbReference>
<reference evidence="2" key="1">
    <citation type="submission" date="2020-11" db="EMBL/GenBank/DDBJ databases">
        <authorList>
            <person name="Whiteford S."/>
        </authorList>
    </citation>
    <scope>NUCLEOTIDE SEQUENCE</scope>
</reference>
<name>A0A8S4G861_PLUXY</name>
<keyword evidence="3" id="KW-1185">Reference proteome</keyword>
<comment type="caution">
    <text evidence="2">The sequence shown here is derived from an EMBL/GenBank/DDBJ whole genome shotgun (WGS) entry which is preliminary data.</text>
</comment>
<feature type="region of interest" description="Disordered" evidence="1">
    <location>
        <begin position="44"/>
        <end position="83"/>
    </location>
</feature>
<accession>A0A8S4G861</accession>
<gene>
    <name evidence="2" type="ORF">PLXY2_LOCUS13411</name>
</gene>
<organism evidence="2 3">
    <name type="scientific">Plutella xylostella</name>
    <name type="common">Diamondback moth</name>
    <name type="synonym">Plutella maculipennis</name>
    <dbReference type="NCBI Taxonomy" id="51655"/>
    <lineage>
        <taxon>Eukaryota</taxon>
        <taxon>Metazoa</taxon>
        <taxon>Ecdysozoa</taxon>
        <taxon>Arthropoda</taxon>
        <taxon>Hexapoda</taxon>
        <taxon>Insecta</taxon>
        <taxon>Pterygota</taxon>
        <taxon>Neoptera</taxon>
        <taxon>Endopterygota</taxon>
        <taxon>Lepidoptera</taxon>
        <taxon>Glossata</taxon>
        <taxon>Ditrysia</taxon>
        <taxon>Yponomeutoidea</taxon>
        <taxon>Plutellidae</taxon>
        <taxon>Plutella</taxon>
    </lineage>
</organism>